<dbReference type="GO" id="GO:0008270">
    <property type="term" value="F:zinc ion binding"/>
    <property type="evidence" value="ECO:0007669"/>
    <property type="project" value="InterPro"/>
</dbReference>
<dbReference type="SUPFAM" id="SSF57701">
    <property type="entry name" value="Zn2/Cys6 DNA-binding domain"/>
    <property type="match status" value="1"/>
</dbReference>
<organism evidence="4 5">
    <name type="scientific">Alectoria fallacina</name>
    <dbReference type="NCBI Taxonomy" id="1903189"/>
    <lineage>
        <taxon>Eukaryota</taxon>
        <taxon>Fungi</taxon>
        <taxon>Dikarya</taxon>
        <taxon>Ascomycota</taxon>
        <taxon>Pezizomycotina</taxon>
        <taxon>Lecanoromycetes</taxon>
        <taxon>OSLEUM clade</taxon>
        <taxon>Lecanoromycetidae</taxon>
        <taxon>Lecanorales</taxon>
        <taxon>Lecanorineae</taxon>
        <taxon>Parmeliaceae</taxon>
        <taxon>Alectoria</taxon>
    </lineage>
</organism>
<dbReference type="Proteomes" id="UP000664203">
    <property type="component" value="Unassembled WGS sequence"/>
</dbReference>
<dbReference type="Gene3D" id="4.10.240.10">
    <property type="entry name" value="Zn(2)-C6 fungal-type DNA-binding domain"/>
    <property type="match status" value="1"/>
</dbReference>
<dbReference type="OrthoDB" id="3546279at2759"/>
<dbReference type="PANTHER" id="PTHR47784:SF5">
    <property type="entry name" value="STEROL UPTAKE CONTROL PROTEIN 2"/>
    <property type="match status" value="1"/>
</dbReference>
<sequence>MPENETATDARPLRSHTSIRDSAARTRTPPEVPEHRGLKAPRRLHTKSRTGCQRCRARRVKCNEAHPVCGSCQRYQLPCNYDRHNAKTAGEAKKSPAQADEDTSVIDGSTDAPDYPESKQRRLLELRLLHHYTTRTSVTLNLIAPGSTESNPLELWTSDVPILAFNNDALLNIMCAIAALHTAKSNPRDLDAIDVYRTYLDLALREHSNDVAHLTKMNADAACITSSLIRVAAFAVLQERPLAPYTPPMQWLQMTRGGGNVFEAAWKFIEDDDSAIILRMLKRTPIIKDSDPLFQESSRQGLLHLIQGPGTEHAFETWSEKTEKAYSSTLSYIGSVQSAIDGGEKPQTVCRILLMFPYLVQKGFIDLVQERQPRALVILAHYFGLLTRFKYIWFIGDTGSREIRAIRAVLSEEWQKLMAWPLQMLAEESFSASCRHGNLGVDHAI</sequence>
<proteinExistence type="predicted"/>
<dbReference type="PROSITE" id="PS50048">
    <property type="entry name" value="ZN2_CY6_FUNGAL_2"/>
    <property type="match status" value="1"/>
</dbReference>
<feature type="region of interest" description="Disordered" evidence="2">
    <location>
        <begin position="1"/>
        <end position="50"/>
    </location>
</feature>
<dbReference type="AlphaFoldDB" id="A0A8H3FGV0"/>
<accession>A0A8H3FGV0</accession>
<gene>
    <name evidence="4" type="ORF">ALECFALPRED_002105</name>
</gene>
<keyword evidence="1" id="KW-0539">Nucleus</keyword>
<dbReference type="SMART" id="SM00066">
    <property type="entry name" value="GAL4"/>
    <property type="match status" value="1"/>
</dbReference>
<dbReference type="GO" id="GO:0001228">
    <property type="term" value="F:DNA-binding transcription activator activity, RNA polymerase II-specific"/>
    <property type="evidence" value="ECO:0007669"/>
    <property type="project" value="TreeGrafter"/>
</dbReference>
<dbReference type="EMBL" id="CAJPDR010000156">
    <property type="protein sequence ID" value="CAF9922502.1"/>
    <property type="molecule type" value="Genomic_DNA"/>
</dbReference>
<evidence type="ECO:0000259" key="3">
    <source>
        <dbReference type="PROSITE" id="PS50048"/>
    </source>
</evidence>
<evidence type="ECO:0000256" key="1">
    <source>
        <dbReference type="ARBA" id="ARBA00023242"/>
    </source>
</evidence>
<dbReference type="InterPro" id="IPR053157">
    <property type="entry name" value="Sterol_Uptake_Regulator"/>
</dbReference>
<dbReference type="InterPro" id="IPR001138">
    <property type="entry name" value="Zn2Cys6_DnaBD"/>
</dbReference>
<evidence type="ECO:0000256" key="2">
    <source>
        <dbReference type="SAM" id="MobiDB-lite"/>
    </source>
</evidence>
<keyword evidence="5" id="KW-1185">Reference proteome</keyword>
<feature type="domain" description="Zn(2)-C6 fungal-type" evidence="3">
    <location>
        <begin position="51"/>
        <end position="81"/>
    </location>
</feature>
<comment type="caution">
    <text evidence="4">The sequence shown here is derived from an EMBL/GenBank/DDBJ whole genome shotgun (WGS) entry which is preliminary data.</text>
</comment>
<reference evidence="4" key="1">
    <citation type="submission" date="2021-03" db="EMBL/GenBank/DDBJ databases">
        <authorList>
            <person name="Tagirdzhanova G."/>
        </authorList>
    </citation>
    <scope>NUCLEOTIDE SEQUENCE</scope>
</reference>
<dbReference type="CDD" id="cd00067">
    <property type="entry name" value="GAL4"/>
    <property type="match status" value="1"/>
</dbReference>
<feature type="region of interest" description="Disordered" evidence="2">
    <location>
        <begin position="90"/>
        <end position="118"/>
    </location>
</feature>
<dbReference type="PROSITE" id="PS00463">
    <property type="entry name" value="ZN2_CY6_FUNGAL_1"/>
    <property type="match status" value="1"/>
</dbReference>
<name>A0A8H3FGV0_9LECA</name>
<feature type="compositionally biased region" description="Basic residues" evidence="2">
    <location>
        <begin position="38"/>
        <end position="48"/>
    </location>
</feature>
<evidence type="ECO:0000313" key="4">
    <source>
        <dbReference type="EMBL" id="CAF9922502.1"/>
    </source>
</evidence>
<dbReference type="Pfam" id="PF00172">
    <property type="entry name" value="Zn_clus"/>
    <property type="match status" value="1"/>
</dbReference>
<evidence type="ECO:0000313" key="5">
    <source>
        <dbReference type="Proteomes" id="UP000664203"/>
    </source>
</evidence>
<dbReference type="PANTHER" id="PTHR47784">
    <property type="entry name" value="STEROL UPTAKE CONTROL PROTEIN 2"/>
    <property type="match status" value="1"/>
</dbReference>
<dbReference type="InterPro" id="IPR036864">
    <property type="entry name" value="Zn2-C6_fun-type_DNA-bd_sf"/>
</dbReference>
<protein>
    <recommendedName>
        <fullName evidence="3">Zn(2)-C6 fungal-type domain-containing protein</fullName>
    </recommendedName>
</protein>